<evidence type="ECO:0000313" key="2">
    <source>
        <dbReference type="EMBL" id="QJW83306.1"/>
    </source>
</evidence>
<reference evidence="2 3" key="1">
    <citation type="submission" date="2020-05" db="EMBL/GenBank/DDBJ databases">
        <title>Ramlibacter rhizophilus sp. nov., isolated from rhizosphere soil of national flower Mugunghwa from South Korea.</title>
        <authorList>
            <person name="Zheng-Fei Y."/>
            <person name="Huan T."/>
        </authorList>
    </citation>
    <scope>NUCLEOTIDE SEQUENCE [LARGE SCALE GENOMIC DNA]</scope>
    <source>
        <strain evidence="2 3">H242</strain>
    </source>
</reference>
<name>A0ABX6NZT9_9BURK</name>
<protein>
    <submittedName>
        <fullName evidence="2">Polysaccharide pyruvyl transferase family protein</fullName>
    </submittedName>
</protein>
<dbReference type="GO" id="GO:0016740">
    <property type="term" value="F:transferase activity"/>
    <property type="evidence" value="ECO:0007669"/>
    <property type="project" value="UniProtKB-KW"/>
</dbReference>
<proteinExistence type="predicted"/>
<feature type="domain" description="Polysaccharide pyruvyl transferase" evidence="1">
    <location>
        <begin position="26"/>
        <end position="198"/>
    </location>
</feature>
<gene>
    <name evidence="2" type="ORF">HK414_00830</name>
</gene>
<evidence type="ECO:0000259" key="1">
    <source>
        <dbReference type="Pfam" id="PF04230"/>
    </source>
</evidence>
<dbReference type="Pfam" id="PF04230">
    <property type="entry name" value="PS_pyruv_trans"/>
    <property type="match status" value="1"/>
</dbReference>
<dbReference type="InterPro" id="IPR007345">
    <property type="entry name" value="Polysacch_pyruvyl_Trfase"/>
</dbReference>
<evidence type="ECO:0000313" key="3">
    <source>
        <dbReference type="Proteomes" id="UP000500826"/>
    </source>
</evidence>
<accession>A0ABX6NZT9</accession>
<keyword evidence="2" id="KW-0808">Transferase</keyword>
<dbReference type="EMBL" id="CP053418">
    <property type="protein sequence ID" value="QJW83306.1"/>
    <property type="molecule type" value="Genomic_DNA"/>
</dbReference>
<sequence>MLLGKAGQAGWSVTVEGDKSKLETEAIAACDAVLVNGEGTMHSAQRRAAHLMGVLAHAQEAGKRTVLCNTCWFGMGEGFAETIRRLDYVSVRDPESAALMQRETGRTPELHIDLSFWQPATPAAQRTTPVLATDFYSREFGCFVEPKGGAMAALPKLDMRATSWAQSVAAISGAGFFVTGRFHGMMIALKTRTPFVAFPGNTRKVESLLDWLEGSRLVVTDYKRLRTYARGPARDEAYYDALFDRAHAQPEWAFPL</sequence>
<keyword evidence="3" id="KW-1185">Reference proteome</keyword>
<dbReference type="PANTHER" id="PTHR36836:SF1">
    <property type="entry name" value="COLANIC ACID BIOSYNTHESIS PROTEIN WCAK"/>
    <property type="match status" value="1"/>
</dbReference>
<organism evidence="2 3">
    <name type="scientific">Ramlibacter terrae</name>
    <dbReference type="NCBI Taxonomy" id="2732511"/>
    <lineage>
        <taxon>Bacteria</taxon>
        <taxon>Pseudomonadati</taxon>
        <taxon>Pseudomonadota</taxon>
        <taxon>Betaproteobacteria</taxon>
        <taxon>Burkholderiales</taxon>
        <taxon>Comamonadaceae</taxon>
        <taxon>Ramlibacter</taxon>
    </lineage>
</organism>
<dbReference type="Proteomes" id="UP000500826">
    <property type="component" value="Chromosome"/>
</dbReference>
<dbReference type="PANTHER" id="PTHR36836">
    <property type="entry name" value="COLANIC ACID BIOSYNTHESIS PROTEIN WCAK"/>
    <property type="match status" value="1"/>
</dbReference>